<organism evidence="1 2">
    <name type="scientific">Streblomastix strix</name>
    <dbReference type="NCBI Taxonomy" id="222440"/>
    <lineage>
        <taxon>Eukaryota</taxon>
        <taxon>Metamonada</taxon>
        <taxon>Preaxostyla</taxon>
        <taxon>Oxymonadida</taxon>
        <taxon>Streblomastigidae</taxon>
        <taxon>Streblomastix</taxon>
    </lineage>
</organism>
<protein>
    <submittedName>
        <fullName evidence="1">Uncharacterized protein</fullName>
    </submittedName>
</protein>
<dbReference type="EMBL" id="SNRW01002486">
    <property type="protein sequence ID" value="KAA6392610.1"/>
    <property type="molecule type" value="Genomic_DNA"/>
</dbReference>
<evidence type="ECO:0000313" key="2">
    <source>
        <dbReference type="Proteomes" id="UP000324800"/>
    </source>
</evidence>
<accession>A0A5J4WCQ6</accession>
<name>A0A5J4WCQ6_9EUKA</name>
<proteinExistence type="predicted"/>
<reference evidence="1 2" key="1">
    <citation type="submission" date="2019-03" db="EMBL/GenBank/DDBJ databases">
        <title>Single cell metagenomics reveals metabolic interactions within the superorganism composed of flagellate Streblomastix strix and complex community of Bacteroidetes bacteria on its surface.</title>
        <authorList>
            <person name="Treitli S.C."/>
            <person name="Kolisko M."/>
            <person name="Husnik F."/>
            <person name="Keeling P."/>
            <person name="Hampl V."/>
        </authorList>
    </citation>
    <scope>NUCLEOTIDE SEQUENCE [LARGE SCALE GENOMIC DNA]</scope>
    <source>
        <strain evidence="1">ST1C</strain>
    </source>
</reference>
<sequence>MHLLQIVKKKMMKQLTIMNQSEKNEIMSKIQLMYLMMMKINLIQMELKMKKKQVAKLQIMIEVDQMKKKTKKVEIKITFMTMKEIVILMQVIKQKIKKEVIVMKQKIKKDVIVMKDEIIKDDSVQDEQNVEVLMIQKQKMQLMRLLINEEAETMILNRKVVMYWMMQVNVENEVGMMKMREY</sequence>
<comment type="caution">
    <text evidence="1">The sequence shown here is derived from an EMBL/GenBank/DDBJ whole genome shotgun (WGS) entry which is preliminary data.</text>
</comment>
<gene>
    <name evidence="1" type="ORF">EZS28_011863</name>
</gene>
<dbReference type="AlphaFoldDB" id="A0A5J4WCQ6"/>
<dbReference type="Proteomes" id="UP000324800">
    <property type="component" value="Unassembled WGS sequence"/>
</dbReference>
<evidence type="ECO:0000313" key="1">
    <source>
        <dbReference type="EMBL" id="KAA6392610.1"/>
    </source>
</evidence>